<keyword evidence="5" id="KW-1185">Reference proteome</keyword>
<dbReference type="Pfam" id="PF00092">
    <property type="entry name" value="VWA"/>
    <property type="match status" value="1"/>
</dbReference>
<keyword evidence="2" id="KW-1133">Transmembrane helix</keyword>
<organism evidence="4 5">
    <name type="scientific">Natronorubrum sediminis</name>
    <dbReference type="NCBI Taxonomy" id="640943"/>
    <lineage>
        <taxon>Archaea</taxon>
        <taxon>Methanobacteriati</taxon>
        <taxon>Methanobacteriota</taxon>
        <taxon>Stenosarchaea group</taxon>
        <taxon>Halobacteria</taxon>
        <taxon>Halobacteriales</taxon>
        <taxon>Natrialbaceae</taxon>
        <taxon>Natronorubrum</taxon>
    </lineage>
</organism>
<dbReference type="Pfam" id="PF23981">
    <property type="entry name" value="DUF7305"/>
    <property type="match status" value="1"/>
</dbReference>
<reference evidence="5" key="1">
    <citation type="submission" date="2016-10" db="EMBL/GenBank/DDBJ databases">
        <authorList>
            <person name="Varghese N."/>
            <person name="Submissions S."/>
        </authorList>
    </citation>
    <scope>NUCLEOTIDE SEQUENCE [LARGE SCALE GENOMIC DNA]</scope>
    <source>
        <strain evidence="5">CGMCC 1.8981</strain>
    </source>
</reference>
<evidence type="ECO:0000313" key="4">
    <source>
        <dbReference type="EMBL" id="SEH13198.1"/>
    </source>
</evidence>
<feature type="transmembrane region" description="Helical" evidence="2">
    <location>
        <begin position="21"/>
        <end position="46"/>
    </location>
</feature>
<dbReference type="Gene3D" id="3.40.50.410">
    <property type="entry name" value="von Willebrand factor, type A domain"/>
    <property type="match status" value="1"/>
</dbReference>
<dbReference type="EMBL" id="FNWL01000001">
    <property type="protein sequence ID" value="SEH13198.1"/>
    <property type="molecule type" value="Genomic_DNA"/>
</dbReference>
<dbReference type="Pfam" id="PF23960">
    <property type="entry name" value="DUF7289"/>
    <property type="match status" value="1"/>
</dbReference>
<dbReference type="SUPFAM" id="SSF53300">
    <property type="entry name" value="vWA-like"/>
    <property type="match status" value="1"/>
</dbReference>
<evidence type="ECO:0000259" key="3">
    <source>
        <dbReference type="PROSITE" id="PS50234"/>
    </source>
</evidence>
<accession>A0A1H6FSV2</accession>
<dbReference type="AlphaFoldDB" id="A0A1H6FSV2"/>
<evidence type="ECO:0000256" key="1">
    <source>
        <dbReference type="SAM" id="MobiDB-lite"/>
    </source>
</evidence>
<proteinExistence type="predicted"/>
<feature type="domain" description="VWFA" evidence="3">
    <location>
        <begin position="759"/>
        <end position="877"/>
    </location>
</feature>
<evidence type="ECO:0000256" key="2">
    <source>
        <dbReference type="SAM" id="Phobius"/>
    </source>
</evidence>
<dbReference type="InterPro" id="IPR055729">
    <property type="entry name" value="DUF7305"/>
</dbReference>
<dbReference type="Proteomes" id="UP000199112">
    <property type="component" value="Unassembled WGS sequence"/>
</dbReference>
<keyword evidence="2" id="KW-0812">Transmembrane</keyword>
<name>A0A1H6FSV2_9EURY</name>
<sequence>MNSVGNRPSSHAHRDRGVNPQLGIVLLFMMVFVGGTLVFVVGMGAMDTIQSQTHGEKTEQDLQQFDSDLTTIAAQGETGSVYLDDLDGEIVDDGKLEVTVSDGYRTDTESTNLTTFAAEDDGGNEYAYQAGGVWEIHDDRATPMSTPNIDYYQETIDDEEVGRIDISPLSLEGTVGSGEHTVQQPQDDNSGEFDTLGNDMDYVDHVTVEVTETAYHHGWYSFLEDEFDAVDESDVDDDCDSASGEVTVICHDESAESVTVVAAVDGDAPLADLVDIEPAIFGGLFLEGDEGQLDSTLDVNSYENDDTEENVSDDLFLANYESYDLHNHATVDGIPVVNGTLGSNGNPVISQLGYGTAVDGHPVGSEGEADGVYQLRPDPDENAQPHQVDALATELSEPFDDIDRIDDELEQLHDEYLDGEPEADGEVSATDGDGQEGLFDGASDIDSLDSSDGDVHVGVDGHNALELINESDTITVSGDNQTNFYVDGNVELGNVEIEPDDSADSLWIYGSSNSEITIDDDFQGVVYAPGADIDIAADVTIDGAVVAGDGNLESSNQNPQGPQDDDIEEYDVEVNFDESLRTETPFTDSDEDLYFEYGEQRMPLDATFVLDRSGSMGPHNPNDAVDPYNPNDEVDVGEDWEPIPTGDPFRNMEGGFLGSNERDVELRDEDGNTERLEYRDYAHPDDWEDVRVHPDDHSGVSFWERTASLGLYNHPGNDPTSERVDATRNFIGMMNETDGDRAGVYDFDRDGHVLHHLDDDLEAAQANVEGHADGGTNMADGFELALNDYENYGEDDQERVTVLLSDGQNNYPEDDAAMDAQVERANELNVTLYTVGLGGLEHDPIPEDELEEWAEQTGGSFHSTDDAEELFDLFETIAEEEVEVDAEPEVEITATHERDVTADYAVSASEQVVEIDS</sequence>
<dbReference type="InterPro" id="IPR055713">
    <property type="entry name" value="DUF7289"/>
</dbReference>
<dbReference type="InterPro" id="IPR036465">
    <property type="entry name" value="vWFA_dom_sf"/>
</dbReference>
<protein>
    <submittedName>
        <fullName evidence="4">von Willebrand factor type A domain-containing protein</fullName>
    </submittedName>
</protein>
<gene>
    <name evidence="4" type="ORF">SAMN04487967_1211</name>
</gene>
<dbReference type="CDD" id="cd00198">
    <property type="entry name" value="vWFA"/>
    <property type="match status" value="1"/>
</dbReference>
<keyword evidence="2" id="KW-0472">Membrane</keyword>
<dbReference type="SMART" id="SM00327">
    <property type="entry name" value="VWA"/>
    <property type="match status" value="1"/>
</dbReference>
<evidence type="ECO:0000313" key="5">
    <source>
        <dbReference type="Proteomes" id="UP000199112"/>
    </source>
</evidence>
<dbReference type="PROSITE" id="PS50234">
    <property type="entry name" value="VWFA"/>
    <property type="match status" value="1"/>
</dbReference>
<feature type="region of interest" description="Disordered" evidence="1">
    <location>
        <begin position="420"/>
        <end position="451"/>
    </location>
</feature>
<dbReference type="InterPro" id="IPR002035">
    <property type="entry name" value="VWF_A"/>
</dbReference>